<dbReference type="InterPro" id="IPR005467">
    <property type="entry name" value="His_kinase_dom"/>
</dbReference>
<dbReference type="PROSITE" id="PS50109">
    <property type="entry name" value="HIS_KIN"/>
    <property type="match status" value="1"/>
</dbReference>
<evidence type="ECO:0000256" key="1">
    <source>
        <dbReference type="ARBA" id="ARBA00000085"/>
    </source>
</evidence>
<comment type="subcellular location">
    <subcellularLocation>
        <location evidence="2">Cell membrane</location>
    </subcellularLocation>
</comment>
<dbReference type="PRINTS" id="PR00344">
    <property type="entry name" value="BCTRLSENSOR"/>
</dbReference>
<keyword evidence="4" id="KW-0597">Phosphoprotein</keyword>
<dbReference type="InterPro" id="IPR050428">
    <property type="entry name" value="TCS_sensor_his_kinase"/>
</dbReference>
<evidence type="ECO:0000256" key="7">
    <source>
        <dbReference type="ARBA" id="ARBA00022777"/>
    </source>
</evidence>
<dbReference type="GO" id="GO:0016301">
    <property type="term" value="F:kinase activity"/>
    <property type="evidence" value="ECO:0007669"/>
    <property type="project" value="UniProtKB-KW"/>
</dbReference>
<dbReference type="EMBL" id="CP078075">
    <property type="protein sequence ID" value="WDM44952.1"/>
    <property type="molecule type" value="Genomic_DNA"/>
</dbReference>
<evidence type="ECO:0000313" key="13">
    <source>
        <dbReference type="EMBL" id="WDM44952.1"/>
    </source>
</evidence>
<evidence type="ECO:0000256" key="11">
    <source>
        <dbReference type="SAM" id="Phobius"/>
    </source>
</evidence>
<dbReference type="InterPro" id="IPR003661">
    <property type="entry name" value="HisK_dim/P_dom"/>
</dbReference>
<gene>
    <name evidence="13" type="ORF">KV395_17600</name>
</gene>
<evidence type="ECO:0000256" key="4">
    <source>
        <dbReference type="ARBA" id="ARBA00022553"/>
    </source>
</evidence>
<protein>
    <recommendedName>
        <fullName evidence="3">histidine kinase</fullName>
        <ecNumber evidence="3">2.7.13.3</ecNumber>
    </recommendedName>
</protein>
<dbReference type="InterPro" id="IPR004358">
    <property type="entry name" value="Sig_transdc_His_kin-like_C"/>
</dbReference>
<keyword evidence="7 13" id="KW-0418">Kinase</keyword>
<keyword evidence="9" id="KW-0902">Two-component regulatory system</keyword>
<dbReference type="EC" id="2.7.13.3" evidence="3"/>
<evidence type="ECO:0000313" key="14">
    <source>
        <dbReference type="Proteomes" id="UP001215097"/>
    </source>
</evidence>
<dbReference type="Proteomes" id="UP001215097">
    <property type="component" value="Chromosome"/>
</dbReference>
<feature type="transmembrane region" description="Helical" evidence="11">
    <location>
        <begin position="169"/>
        <end position="190"/>
    </location>
</feature>
<dbReference type="SMART" id="SM00388">
    <property type="entry name" value="HisKA"/>
    <property type="match status" value="1"/>
</dbReference>
<evidence type="ECO:0000256" key="10">
    <source>
        <dbReference type="ARBA" id="ARBA00023136"/>
    </source>
</evidence>
<accession>A0ABY7XSD3</accession>
<evidence type="ECO:0000256" key="9">
    <source>
        <dbReference type="ARBA" id="ARBA00023012"/>
    </source>
</evidence>
<dbReference type="PANTHER" id="PTHR45436:SF5">
    <property type="entry name" value="SENSOR HISTIDINE KINASE TRCS"/>
    <property type="match status" value="1"/>
</dbReference>
<evidence type="ECO:0000256" key="2">
    <source>
        <dbReference type="ARBA" id="ARBA00004236"/>
    </source>
</evidence>
<comment type="catalytic activity">
    <reaction evidence="1">
        <text>ATP + protein L-histidine = ADP + protein N-phospho-L-histidine.</text>
        <dbReference type="EC" id="2.7.13.3"/>
    </reaction>
</comment>
<dbReference type="InterPro" id="IPR036890">
    <property type="entry name" value="HATPase_C_sf"/>
</dbReference>
<dbReference type="SUPFAM" id="SSF55874">
    <property type="entry name" value="ATPase domain of HSP90 chaperone/DNA topoisomerase II/histidine kinase"/>
    <property type="match status" value="1"/>
</dbReference>
<dbReference type="InterPro" id="IPR003594">
    <property type="entry name" value="HATPase_dom"/>
</dbReference>
<name>A0ABY7XSD3_MICLT</name>
<evidence type="ECO:0000256" key="5">
    <source>
        <dbReference type="ARBA" id="ARBA00022679"/>
    </source>
</evidence>
<reference evidence="13 14" key="1">
    <citation type="submission" date="2021-06" db="EMBL/GenBank/DDBJ databases">
        <title>Genome-based taxonomic framework of Microbacterium strains isolated from marine environment, the description of four new species and reclassification of four preexisting species.</title>
        <authorList>
            <person name="Lee S.D."/>
            <person name="Kim S.-M."/>
            <person name="Byeon Y.-S."/>
            <person name="Yang H.L."/>
            <person name="Kim I.S."/>
        </authorList>
    </citation>
    <scope>NUCLEOTIDE SEQUENCE [LARGE SCALE GENOMIC DNA]</scope>
    <source>
        <strain evidence="13 14">KACC 14465</strain>
    </source>
</reference>
<evidence type="ECO:0000259" key="12">
    <source>
        <dbReference type="PROSITE" id="PS50109"/>
    </source>
</evidence>
<dbReference type="Gene3D" id="1.10.287.130">
    <property type="match status" value="1"/>
</dbReference>
<dbReference type="InterPro" id="IPR036097">
    <property type="entry name" value="HisK_dim/P_sf"/>
</dbReference>
<dbReference type="Gene3D" id="3.30.565.10">
    <property type="entry name" value="Histidine kinase-like ATPase, C-terminal domain"/>
    <property type="match status" value="1"/>
</dbReference>
<sequence length="490" mass="52324">MMSDRPGRSLRVRLVAVIAGLILVATAIVVTTLTFILTASLNRQLDRSIETALNASLTTIYAAGDASVNLAEYSVENIFPSSAGSFQAIVVDGAVTSAMVLDQDYVYRPLNDGEQQRLLEALDRDDGDYFVLSFGDDRYRSLAITIEEGDGTTALFVTGEQENPIDSTITVFLLSAGAVTLLVAAGAVLIGSRIVRRALLPLDRVVEISDQVADMRLSEGAIVLDRRVLGADVDEGTEAGRVGLALNRLLDNVEQSLDARHRTEEAMRRFVAEASHELRNPLASIRGYAEHYAATSGVPDDARGGFERVAAESERLGALVDELLTLAKLDAGRVLRRDTIDLSLLVMETVADARMAMPDHEWRIVLPDEPVLADADEAAVRQVLVNLCANAGAHTPPGTTVTVSARTEDRSAVIEVSDTGPGIPPETLPIIFDRFSQGDPSVSLRSRKSGSIGLGLAIVAAIAKASDGEITARSVPGVTVFRFTVPAHDA</sequence>
<organism evidence="13 14">
    <name type="scientific">Microbacterium luteolum</name>
    <name type="common">Aureobacterium luteolum</name>
    <dbReference type="NCBI Taxonomy" id="69367"/>
    <lineage>
        <taxon>Bacteria</taxon>
        <taxon>Bacillati</taxon>
        <taxon>Actinomycetota</taxon>
        <taxon>Actinomycetes</taxon>
        <taxon>Micrococcales</taxon>
        <taxon>Microbacteriaceae</taxon>
        <taxon>Microbacterium</taxon>
    </lineage>
</organism>
<dbReference type="SUPFAM" id="SSF47384">
    <property type="entry name" value="Homodimeric domain of signal transducing histidine kinase"/>
    <property type="match status" value="1"/>
</dbReference>
<dbReference type="PANTHER" id="PTHR45436">
    <property type="entry name" value="SENSOR HISTIDINE KINASE YKOH"/>
    <property type="match status" value="1"/>
</dbReference>
<evidence type="ECO:0000256" key="3">
    <source>
        <dbReference type="ARBA" id="ARBA00012438"/>
    </source>
</evidence>
<keyword evidence="14" id="KW-1185">Reference proteome</keyword>
<proteinExistence type="predicted"/>
<evidence type="ECO:0000256" key="8">
    <source>
        <dbReference type="ARBA" id="ARBA00022989"/>
    </source>
</evidence>
<dbReference type="Pfam" id="PF00512">
    <property type="entry name" value="HisKA"/>
    <property type="match status" value="1"/>
</dbReference>
<dbReference type="CDD" id="cd00082">
    <property type="entry name" value="HisKA"/>
    <property type="match status" value="1"/>
</dbReference>
<feature type="domain" description="Histidine kinase" evidence="12">
    <location>
        <begin position="273"/>
        <end position="489"/>
    </location>
</feature>
<keyword evidence="6 11" id="KW-0812">Transmembrane</keyword>
<feature type="transmembrane region" description="Helical" evidence="11">
    <location>
        <begin position="12"/>
        <end position="37"/>
    </location>
</feature>
<keyword evidence="10 11" id="KW-0472">Membrane</keyword>
<evidence type="ECO:0000256" key="6">
    <source>
        <dbReference type="ARBA" id="ARBA00022692"/>
    </source>
</evidence>
<dbReference type="Pfam" id="PF02518">
    <property type="entry name" value="HATPase_c"/>
    <property type="match status" value="1"/>
</dbReference>
<keyword evidence="8 11" id="KW-1133">Transmembrane helix</keyword>
<keyword evidence="5" id="KW-0808">Transferase</keyword>
<dbReference type="SMART" id="SM00387">
    <property type="entry name" value="HATPase_c"/>
    <property type="match status" value="1"/>
</dbReference>